<dbReference type="InterPro" id="IPR000794">
    <property type="entry name" value="Beta-ketoacyl_synthase"/>
</dbReference>
<dbReference type="EMBL" id="LN899824">
    <property type="protein sequence ID" value="CUV27387.1"/>
    <property type="molecule type" value="Genomic_DNA"/>
</dbReference>
<dbReference type="EMBL" id="LN899826">
    <property type="protein sequence ID" value="CUV42017.1"/>
    <property type="molecule type" value="Genomic_DNA"/>
</dbReference>
<dbReference type="EMBL" id="LN899820">
    <property type="protein sequence ID" value="CUV56811.1"/>
    <property type="molecule type" value="Genomic_DNA"/>
</dbReference>
<dbReference type="Gene3D" id="3.40.47.10">
    <property type="match status" value="2"/>
</dbReference>
<dbReference type="EMBL" id="LN899822">
    <property type="protein sequence ID" value="CUV59171.1"/>
    <property type="molecule type" value="Genomic_DNA"/>
</dbReference>
<dbReference type="CDD" id="cd00834">
    <property type="entry name" value="KAS_I_II"/>
    <property type="match status" value="1"/>
</dbReference>
<evidence type="ECO:0000313" key="12">
    <source>
        <dbReference type="EMBL" id="UZF17943.1"/>
    </source>
</evidence>
<organism evidence="10">
    <name type="scientific">Ralstonia solanacearum</name>
    <name type="common">Pseudomonas solanacearum</name>
    <dbReference type="NCBI Taxonomy" id="305"/>
    <lineage>
        <taxon>Bacteria</taxon>
        <taxon>Pseudomonadati</taxon>
        <taxon>Pseudomonadota</taxon>
        <taxon>Betaproteobacteria</taxon>
        <taxon>Burkholderiales</taxon>
        <taxon>Burkholderiaceae</taxon>
        <taxon>Ralstonia</taxon>
        <taxon>Ralstonia solanacearum species complex</taxon>
    </lineage>
</organism>
<keyword evidence="2 3" id="KW-0808">Transferase</keyword>
<gene>
    <name evidence="12" type="ORF">LH706_20635</name>
    <name evidence="5" type="ORF">PSS4_v1_120042</name>
    <name evidence="11" type="ORF">RD1301_v1_300012</name>
    <name evidence="6" type="ORF">RUN1744_v1_810031</name>
    <name evidence="7" type="ORF">RUN1985_v1_70101</name>
    <name evidence="10" type="ORF">RUN215_v1_980026</name>
    <name evidence="8" type="ORF">TD1301_v1_1970007</name>
    <name evidence="9" type="ORF">TF3108_v1_950034</name>
</gene>
<dbReference type="EMBL" id="CP085044">
    <property type="protein sequence ID" value="UZF17943.1"/>
    <property type="molecule type" value="Genomic_DNA"/>
</dbReference>
<evidence type="ECO:0000313" key="6">
    <source>
        <dbReference type="EMBL" id="CUV25039.1"/>
    </source>
</evidence>
<dbReference type="EC" id="2.3.1.41" evidence="10"/>
<dbReference type="PROSITE" id="PS52004">
    <property type="entry name" value="KS3_2"/>
    <property type="match status" value="1"/>
</dbReference>
<evidence type="ECO:0000313" key="11">
    <source>
        <dbReference type="EMBL" id="CUV59171.1"/>
    </source>
</evidence>
<dbReference type="InterPro" id="IPR020841">
    <property type="entry name" value="PKS_Beta-ketoAc_synthase_dom"/>
</dbReference>
<dbReference type="GO" id="GO:0005829">
    <property type="term" value="C:cytosol"/>
    <property type="evidence" value="ECO:0007669"/>
    <property type="project" value="TreeGrafter"/>
</dbReference>
<evidence type="ECO:0000313" key="5">
    <source>
        <dbReference type="EMBL" id="CUV16496.1"/>
    </source>
</evidence>
<dbReference type="GO" id="GO:0004315">
    <property type="term" value="F:3-oxoacyl-[acyl-carrier-protein] synthase activity"/>
    <property type="evidence" value="ECO:0007669"/>
    <property type="project" value="UniProtKB-EC"/>
</dbReference>
<evidence type="ECO:0000256" key="3">
    <source>
        <dbReference type="RuleBase" id="RU003694"/>
    </source>
</evidence>
<dbReference type="EMBL" id="LN899823">
    <property type="protein sequence ID" value="CUV25039.1"/>
    <property type="molecule type" value="Genomic_DNA"/>
</dbReference>
<geneLocation type="plasmid" evidence="12">
    <name>p1</name>
</geneLocation>
<dbReference type="PATRIC" id="fig|305.92.peg.188"/>
<dbReference type="EMBL" id="LN899821">
    <property type="protein sequence ID" value="CUV16496.1"/>
    <property type="molecule type" value="Genomic_DNA"/>
</dbReference>
<dbReference type="PANTHER" id="PTHR11712">
    <property type="entry name" value="POLYKETIDE SYNTHASE-RELATED"/>
    <property type="match status" value="1"/>
</dbReference>
<dbReference type="SMART" id="SM00825">
    <property type="entry name" value="PKS_KS"/>
    <property type="match status" value="1"/>
</dbReference>
<dbReference type="InterPro" id="IPR016039">
    <property type="entry name" value="Thiolase-like"/>
</dbReference>
<keyword evidence="12" id="KW-0614">Plasmid</keyword>
<dbReference type="Pfam" id="PF02801">
    <property type="entry name" value="Ketoacyl-synt_C"/>
    <property type="match status" value="1"/>
</dbReference>
<dbReference type="InterPro" id="IPR014031">
    <property type="entry name" value="Ketoacyl_synth_C"/>
</dbReference>
<dbReference type="AlphaFoldDB" id="A0A0K1ZGB5"/>
<evidence type="ECO:0000313" key="10">
    <source>
        <dbReference type="EMBL" id="CUV56811.1"/>
    </source>
</evidence>
<dbReference type="InterPro" id="IPR014030">
    <property type="entry name" value="Ketoacyl_synth_N"/>
</dbReference>
<dbReference type="PROSITE" id="PS00606">
    <property type="entry name" value="KS3_1"/>
    <property type="match status" value="1"/>
</dbReference>
<dbReference type="GO" id="GO:0006633">
    <property type="term" value="P:fatty acid biosynthetic process"/>
    <property type="evidence" value="ECO:0007669"/>
    <property type="project" value="InterPro"/>
</dbReference>
<dbReference type="PANTHER" id="PTHR11712:SF320">
    <property type="entry name" value="BETA-KETOACYL SYNTHASE"/>
    <property type="match status" value="1"/>
</dbReference>
<dbReference type="Pfam" id="PF00109">
    <property type="entry name" value="ketoacyl-synt"/>
    <property type="match status" value="1"/>
</dbReference>
<evidence type="ECO:0000313" key="9">
    <source>
        <dbReference type="EMBL" id="CUV42017.1"/>
    </source>
</evidence>
<proteinExistence type="inferred from homology"/>
<reference evidence="12" key="2">
    <citation type="submission" date="2021-10" db="EMBL/GenBank/DDBJ databases">
        <title>Complete genome sequences of five Ralstonia solancearum strains isolated from sunflower.</title>
        <authorList>
            <person name="She X."/>
            <person name="He Z."/>
        </authorList>
    </citation>
    <scope>NUCLEOTIDE SEQUENCE</scope>
    <source>
        <strain evidence="12">RS638</strain>
        <plasmid evidence="12">p1</plasmid>
    </source>
</reference>
<comment type="similarity">
    <text evidence="1 3">Belongs to the thiolase-like superfamily. Beta-ketoacyl-ACP synthases family.</text>
</comment>
<accession>A0A0K1ZGB5</accession>
<evidence type="ECO:0000256" key="1">
    <source>
        <dbReference type="ARBA" id="ARBA00008467"/>
    </source>
</evidence>
<dbReference type="InterPro" id="IPR018201">
    <property type="entry name" value="Ketoacyl_synth_AS"/>
</dbReference>
<keyword evidence="10" id="KW-0012">Acyltransferase</keyword>
<feature type="domain" description="Ketosynthase family 3 (KS3)" evidence="4">
    <location>
        <begin position="1"/>
        <end position="394"/>
    </location>
</feature>
<protein>
    <submittedName>
        <fullName evidence="12">Beta-ketoacyl-[acyl-carrier-protein] synthase family protein</fullName>
    </submittedName>
    <submittedName>
        <fullName evidence="10">Putative 3-oxoacyl-[acyl-carrier-protein] synthase</fullName>
        <ecNumber evidence="10">2.3.1.41</ecNumber>
    </submittedName>
</protein>
<dbReference type="NCBIfam" id="NF006618">
    <property type="entry name" value="PRK09185.1"/>
    <property type="match status" value="1"/>
</dbReference>
<evidence type="ECO:0000313" key="7">
    <source>
        <dbReference type="EMBL" id="CUV27387.1"/>
    </source>
</evidence>
<sequence length="395" mass="41203">MTSSTTSVYLHALGMINALGDDLDTIVRGLATGNSPGMRAIDRPGVGPAMVGQVQTPLECAPPASLARYDCRNNRLLLGALAQIGHALRTACERYGHHRVGVVLGTSTSGVQEAEAALQYKRTHQTLPQAFDYLQMEIGTLAPFAAAALGVSGPAFTISTACTSSAKAFASARRLLRLRLCDAVVVGGVDSLCEMTLQGFGSLEATCTQRTNPMSRNRAGINIGEGAAVFLMTREEGPVRLAGAGESSDAHHISAPDPTGAGAELALRAAMRDAGIDASAIGYVNLHATATRKNDEMEARLMARVFPEGVPASGTKPLTGHTLGAAGATEAGFAWLALTRDDLPLPKHRWDGEADPALPPLDLVENTRRLGAEQYAMSNSFAFGGSNASLILGRG</sequence>
<evidence type="ECO:0000256" key="2">
    <source>
        <dbReference type="ARBA" id="ARBA00022679"/>
    </source>
</evidence>
<dbReference type="SUPFAM" id="SSF53901">
    <property type="entry name" value="Thiolase-like"/>
    <property type="match status" value="2"/>
</dbReference>
<dbReference type="EMBL" id="LN899825">
    <property type="protein sequence ID" value="CUV36254.1"/>
    <property type="molecule type" value="Genomic_DNA"/>
</dbReference>
<evidence type="ECO:0000313" key="8">
    <source>
        <dbReference type="EMBL" id="CUV36254.1"/>
    </source>
</evidence>
<evidence type="ECO:0000259" key="4">
    <source>
        <dbReference type="PROSITE" id="PS52004"/>
    </source>
</evidence>
<reference evidence="10" key="1">
    <citation type="submission" date="2015-10" db="EMBL/GenBank/DDBJ databases">
        <authorList>
            <person name="Gilbert D.G."/>
        </authorList>
    </citation>
    <scope>NUCLEOTIDE SEQUENCE</scope>
    <source>
        <strain evidence="10">Phyl III-seqv23</strain>
    </source>
</reference>
<name>A0A0K1ZGB5_RALSL</name>